<evidence type="ECO:0000256" key="5">
    <source>
        <dbReference type="ARBA" id="ARBA00023136"/>
    </source>
</evidence>
<dbReference type="KEGG" id="drc:G0Q07_14285"/>
<protein>
    <submittedName>
        <fullName evidence="8">RDD family protein</fullName>
    </submittedName>
</protein>
<organism evidence="8 9">
    <name type="scientific">Draconibacterium halophilum</name>
    <dbReference type="NCBI Taxonomy" id="2706887"/>
    <lineage>
        <taxon>Bacteria</taxon>
        <taxon>Pseudomonadati</taxon>
        <taxon>Bacteroidota</taxon>
        <taxon>Bacteroidia</taxon>
        <taxon>Marinilabiliales</taxon>
        <taxon>Prolixibacteraceae</taxon>
        <taxon>Draconibacterium</taxon>
    </lineage>
</organism>
<proteinExistence type="predicted"/>
<feature type="transmembrane region" description="Helical" evidence="6">
    <location>
        <begin position="20"/>
        <end position="37"/>
    </location>
</feature>
<dbReference type="InterPro" id="IPR051791">
    <property type="entry name" value="Pra-immunoreactive"/>
</dbReference>
<dbReference type="PANTHER" id="PTHR36115">
    <property type="entry name" value="PROLINE-RICH ANTIGEN HOMOLOG-RELATED"/>
    <property type="match status" value="1"/>
</dbReference>
<comment type="subcellular location">
    <subcellularLocation>
        <location evidence="1">Cell membrane</location>
        <topology evidence="1">Multi-pass membrane protein</topology>
    </subcellularLocation>
</comment>
<evidence type="ECO:0000256" key="6">
    <source>
        <dbReference type="SAM" id="Phobius"/>
    </source>
</evidence>
<keyword evidence="9" id="KW-1185">Reference proteome</keyword>
<keyword evidence="3 6" id="KW-0812">Transmembrane</keyword>
<dbReference type="Proteomes" id="UP000474630">
    <property type="component" value="Chromosome"/>
</dbReference>
<keyword evidence="4 6" id="KW-1133">Transmembrane helix</keyword>
<dbReference type="AlphaFoldDB" id="A0A6C0RFR4"/>
<name>A0A6C0RFR4_9BACT</name>
<dbReference type="GO" id="GO:0005886">
    <property type="term" value="C:plasma membrane"/>
    <property type="evidence" value="ECO:0007669"/>
    <property type="project" value="UniProtKB-SubCell"/>
</dbReference>
<evidence type="ECO:0000313" key="8">
    <source>
        <dbReference type="EMBL" id="QIA08816.1"/>
    </source>
</evidence>
<keyword evidence="5 6" id="KW-0472">Membrane</keyword>
<evidence type="ECO:0000256" key="1">
    <source>
        <dbReference type="ARBA" id="ARBA00004651"/>
    </source>
</evidence>
<feature type="transmembrane region" description="Helical" evidence="6">
    <location>
        <begin position="43"/>
        <end position="61"/>
    </location>
</feature>
<dbReference type="EMBL" id="CP048409">
    <property type="protein sequence ID" value="QIA08816.1"/>
    <property type="molecule type" value="Genomic_DNA"/>
</dbReference>
<reference evidence="8 9" key="1">
    <citation type="submission" date="2020-02" db="EMBL/GenBank/DDBJ databases">
        <title>Genome sequencing for Draconibacterium sp. strain M1.</title>
        <authorList>
            <person name="Park S.-J."/>
        </authorList>
    </citation>
    <scope>NUCLEOTIDE SEQUENCE [LARGE SCALE GENOMIC DNA]</scope>
    <source>
        <strain evidence="8 9">M1</strain>
    </source>
</reference>
<gene>
    <name evidence="8" type="ORF">G0Q07_14285</name>
</gene>
<evidence type="ECO:0000259" key="7">
    <source>
        <dbReference type="Pfam" id="PF06271"/>
    </source>
</evidence>
<dbReference type="RefSeq" id="WP_163347280.1">
    <property type="nucleotide sequence ID" value="NZ_CP048409.1"/>
</dbReference>
<evidence type="ECO:0000313" key="9">
    <source>
        <dbReference type="Proteomes" id="UP000474630"/>
    </source>
</evidence>
<accession>A0A6C0RFR4</accession>
<evidence type="ECO:0000256" key="4">
    <source>
        <dbReference type="ARBA" id="ARBA00022989"/>
    </source>
</evidence>
<evidence type="ECO:0000256" key="3">
    <source>
        <dbReference type="ARBA" id="ARBA00022692"/>
    </source>
</evidence>
<keyword evidence="2" id="KW-1003">Cell membrane</keyword>
<feature type="domain" description="RDD" evidence="7">
    <location>
        <begin position="18"/>
        <end position="120"/>
    </location>
</feature>
<dbReference type="Pfam" id="PF06271">
    <property type="entry name" value="RDD"/>
    <property type="match status" value="1"/>
</dbReference>
<dbReference type="InterPro" id="IPR010432">
    <property type="entry name" value="RDD"/>
</dbReference>
<evidence type="ECO:0000256" key="2">
    <source>
        <dbReference type="ARBA" id="ARBA00022475"/>
    </source>
</evidence>
<sequence>MILNKIPVINTTLQPNVSRFLAYIIDWLLILVIGWIFSSFMLILWFPVEIFLIAFAYRLIFESSTDTTIGKRLFGLSIQQNNDSDISFKSILIRNLARIILIYWIPIINGKSGLHDKIANTQINKNALQHTI</sequence>